<evidence type="ECO:0000313" key="1">
    <source>
        <dbReference type="EMBL" id="GEB85148.1"/>
    </source>
</evidence>
<protein>
    <submittedName>
        <fullName evidence="1">Uncharacterized protein</fullName>
    </submittedName>
</protein>
<reference evidence="1 2" key="1">
    <citation type="submission" date="2019-06" db="EMBL/GenBank/DDBJ databases">
        <title>Whole genome shotgun sequence of Acetobacter peroxydans NBRC 13755.</title>
        <authorList>
            <person name="Hosoyama A."/>
            <person name="Uohara A."/>
            <person name="Ohji S."/>
            <person name="Ichikawa N."/>
        </authorList>
    </citation>
    <scope>NUCLEOTIDE SEQUENCE [LARGE SCALE GENOMIC DNA]</scope>
    <source>
        <strain evidence="1 2">NBRC 13755</strain>
    </source>
</reference>
<organism evidence="1 2">
    <name type="scientific">Acetobacter peroxydans</name>
    <dbReference type="NCBI Taxonomy" id="104098"/>
    <lineage>
        <taxon>Bacteria</taxon>
        <taxon>Pseudomonadati</taxon>
        <taxon>Pseudomonadota</taxon>
        <taxon>Alphaproteobacteria</taxon>
        <taxon>Acetobacterales</taxon>
        <taxon>Acetobacteraceae</taxon>
        <taxon>Acetobacter</taxon>
    </lineage>
</organism>
<dbReference type="EMBL" id="BJMV01000003">
    <property type="protein sequence ID" value="GEB85148.1"/>
    <property type="molecule type" value="Genomic_DNA"/>
</dbReference>
<evidence type="ECO:0000313" key="2">
    <source>
        <dbReference type="Proteomes" id="UP000317730"/>
    </source>
</evidence>
<dbReference type="OrthoDB" id="7279918at2"/>
<gene>
    <name evidence="1" type="ORF">APE01nite_09450</name>
</gene>
<dbReference type="AlphaFoldDB" id="A0A4Y3TTU6"/>
<proteinExistence type="predicted"/>
<keyword evidence="2" id="KW-1185">Reference proteome</keyword>
<sequence>MSRLTTEERNALPDSAFALPGRRYPIHDAAHARDALARASEMLHRGELTRDEYDTVHRKAEAVLHHEGP</sequence>
<dbReference type="RefSeq" id="WP_141375092.1">
    <property type="nucleotide sequence ID" value="NZ_BAPL01000015.1"/>
</dbReference>
<dbReference type="Proteomes" id="UP000317730">
    <property type="component" value="Unassembled WGS sequence"/>
</dbReference>
<comment type="caution">
    <text evidence="1">The sequence shown here is derived from an EMBL/GenBank/DDBJ whole genome shotgun (WGS) entry which is preliminary data.</text>
</comment>
<accession>A0A4Y3TTU6</accession>
<name>A0A4Y3TTU6_9PROT</name>